<evidence type="ECO:0000313" key="3">
    <source>
        <dbReference type="Proteomes" id="UP001497512"/>
    </source>
</evidence>
<evidence type="ECO:0000313" key="2">
    <source>
        <dbReference type="EMBL" id="CAK9198495.1"/>
    </source>
</evidence>
<name>A0ABP0TJW6_9BRYO</name>
<accession>A0ABP0TJW6</accession>
<dbReference type="PANTHER" id="PTHR48204">
    <property type="entry name" value="OS07G0265100 PROTEIN"/>
    <property type="match status" value="1"/>
</dbReference>
<sequence>MGSRQKNGGVTGLRAVYVPRQKQLVFDRRYGWVYDEWTDPVEVAHTGGRGKFSIVPLSATALNVTFHLANKAADAVVQILQNPLPSCILECRACVLWQLQKFKLQNFGRIEQPYQSSSTEKVQSSSTEKVHLGKSWGSTLKAGNWKQISRHSKSYQDSYYSVDPDGFRG</sequence>
<gene>
    <name evidence="2" type="ORF">CSSPTR1EN2_LOCUS4465</name>
</gene>
<keyword evidence="3" id="KW-1185">Reference proteome</keyword>
<feature type="region of interest" description="Disordered" evidence="1">
    <location>
        <begin position="149"/>
        <end position="169"/>
    </location>
</feature>
<dbReference type="PANTHER" id="PTHR48204:SF1">
    <property type="entry name" value="OS07G0265100 PROTEIN"/>
    <property type="match status" value="1"/>
</dbReference>
<dbReference type="Proteomes" id="UP001497512">
    <property type="component" value="Chromosome 12"/>
</dbReference>
<dbReference type="EMBL" id="OZ019904">
    <property type="protein sequence ID" value="CAK9198495.1"/>
    <property type="molecule type" value="Genomic_DNA"/>
</dbReference>
<protein>
    <submittedName>
        <fullName evidence="2">Uncharacterized protein</fullName>
    </submittedName>
</protein>
<proteinExistence type="predicted"/>
<reference evidence="2" key="1">
    <citation type="submission" date="2024-02" db="EMBL/GenBank/DDBJ databases">
        <authorList>
            <consortium name="ELIXIR-Norway"/>
            <consortium name="Elixir Norway"/>
        </authorList>
    </citation>
    <scope>NUCLEOTIDE SEQUENCE</scope>
</reference>
<evidence type="ECO:0000256" key="1">
    <source>
        <dbReference type="SAM" id="MobiDB-lite"/>
    </source>
</evidence>
<organism evidence="2 3">
    <name type="scientific">Sphagnum troendelagicum</name>
    <dbReference type="NCBI Taxonomy" id="128251"/>
    <lineage>
        <taxon>Eukaryota</taxon>
        <taxon>Viridiplantae</taxon>
        <taxon>Streptophyta</taxon>
        <taxon>Embryophyta</taxon>
        <taxon>Bryophyta</taxon>
        <taxon>Sphagnophytina</taxon>
        <taxon>Sphagnopsida</taxon>
        <taxon>Sphagnales</taxon>
        <taxon>Sphagnaceae</taxon>
        <taxon>Sphagnum</taxon>
    </lineage>
</organism>